<dbReference type="Pfam" id="PF13761">
    <property type="entry name" value="DUF4166"/>
    <property type="match status" value="1"/>
</dbReference>
<dbReference type="Gene3D" id="3.40.50.720">
    <property type="entry name" value="NAD(P)-binding Rossmann-like Domain"/>
    <property type="match status" value="1"/>
</dbReference>
<gene>
    <name evidence="3" type="ORF">JO391_09520</name>
</gene>
<dbReference type="InterPro" id="IPR025311">
    <property type="entry name" value="DUF4166"/>
</dbReference>
<dbReference type="EMBL" id="CP069370">
    <property type="protein sequence ID" value="QYZ71701.1"/>
    <property type="molecule type" value="Genomic_DNA"/>
</dbReference>
<protein>
    <submittedName>
        <fullName evidence="3">DUF4166 domain-containing protein</fullName>
    </submittedName>
</protein>
<evidence type="ECO:0000259" key="1">
    <source>
        <dbReference type="Pfam" id="PF03435"/>
    </source>
</evidence>
<dbReference type="PANTHER" id="PTHR43796">
    <property type="entry name" value="CARBOXYNORSPERMIDINE SYNTHASE"/>
    <property type="match status" value="1"/>
</dbReference>
<dbReference type="PANTHER" id="PTHR43796:SF2">
    <property type="entry name" value="CARBOXYNORSPERMIDINE SYNTHASE"/>
    <property type="match status" value="1"/>
</dbReference>
<feature type="domain" description="Saccharopine dehydrogenase NADP binding" evidence="1">
    <location>
        <begin position="3"/>
        <end position="124"/>
    </location>
</feature>
<evidence type="ECO:0000313" key="4">
    <source>
        <dbReference type="Proteomes" id="UP000826300"/>
    </source>
</evidence>
<dbReference type="InterPro" id="IPR036291">
    <property type="entry name" value="NAD(P)-bd_dom_sf"/>
</dbReference>
<dbReference type="RefSeq" id="WP_220664297.1">
    <property type="nucleotide sequence ID" value="NZ_CP069370.1"/>
</dbReference>
<dbReference type="Pfam" id="PF03435">
    <property type="entry name" value="Sacchrp_dh_NADP"/>
    <property type="match status" value="1"/>
</dbReference>
<proteinExistence type="predicted"/>
<accession>A0A8G0ZUN5</accession>
<dbReference type="KEGG" id="nsm:JO391_09520"/>
<organism evidence="3 4">
    <name type="scientific">Neotabrizicola shimadae</name>
    <dbReference type="NCBI Taxonomy" id="2807096"/>
    <lineage>
        <taxon>Bacteria</taxon>
        <taxon>Pseudomonadati</taxon>
        <taxon>Pseudomonadota</taxon>
        <taxon>Alphaproteobacteria</taxon>
        <taxon>Rhodobacterales</taxon>
        <taxon>Paracoccaceae</taxon>
        <taxon>Neotabrizicola</taxon>
    </lineage>
</organism>
<feature type="domain" description="DUF4166" evidence="2">
    <location>
        <begin position="376"/>
        <end position="532"/>
    </location>
</feature>
<reference evidence="3" key="1">
    <citation type="submission" date="2021-02" db="EMBL/GenBank/DDBJ databases">
        <title>Rhodobacter shimadae sp. nov., an aerobic anoxygenic phototrophic bacterium isolated from a hot spring.</title>
        <authorList>
            <person name="Muramatsu S."/>
            <person name="Haruta S."/>
            <person name="Hirose S."/>
            <person name="Hanada S."/>
        </authorList>
    </citation>
    <scope>NUCLEOTIDE SEQUENCE</scope>
    <source>
        <strain evidence="3">N10</strain>
    </source>
</reference>
<dbReference type="SUPFAM" id="SSF51735">
    <property type="entry name" value="NAD(P)-binding Rossmann-fold domains"/>
    <property type="match status" value="1"/>
</dbReference>
<dbReference type="InterPro" id="IPR005097">
    <property type="entry name" value="Sacchrp_dh_NADP-bd"/>
</dbReference>
<keyword evidence="4" id="KW-1185">Reference proteome</keyword>
<dbReference type="AlphaFoldDB" id="A0A8G0ZUN5"/>
<name>A0A8G0ZUN5_9RHOB</name>
<evidence type="ECO:0000313" key="3">
    <source>
        <dbReference type="EMBL" id="QYZ71701.1"/>
    </source>
</evidence>
<sequence>MRVVVLGGSGVFGSRLVRLLARDGHEVLAAGRGEAALRRLSAETGCGVLVLDRRGDLGALWAAVPEVVVDAAGPFHAYGGDPWRLARDCIARGVHYLDLADDAAFCAGIGALDAEARAAGVVALSGVSSVPCLSSLAVAALAEGWAEVDLISSAILPGNRAPRGRSVVESILHQAGTAFAQVLDGRSEPVRSWSDPRAFELAPGMRRRGYVIEVPDQRLFPAAFGARTVEFRAGMELGVMNRGLAVLSWLRGRLGFGMPGWLVAAVRGAAVVLAPFGSDAGGMVVEVTGRGAGGWERRRWVLLAERGEGPFVPAVAARAVLRDLGALAPGARPAVAVLPLGRAEAAMGDLAVTLGREAEPVVPLFAAVLGADFARLPEEVRATHDHAGPRRWAGRAEVERGRGLLARAIAALFRFPAAGRDVPVEVVKRPVAGGEIWERRFGARRFRSRLSGRSGRLVERFGPFAFDLGLELRDGALHWPLLAGRCLGLPLPRWCLPCVVAREVAEAGRFRFHVEMHAPFGGGLIVAYRGWLAAAGADG</sequence>
<dbReference type="Proteomes" id="UP000826300">
    <property type="component" value="Chromosome"/>
</dbReference>
<evidence type="ECO:0000259" key="2">
    <source>
        <dbReference type="Pfam" id="PF13761"/>
    </source>
</evidence>